<accession>A0A4V0YDV1</accession>
<dbReference type="InterPro" id="IPR037054">
    <property type="entry name" value="A-glucoronidase_C_sf"/>
</dbReference>
<dbReference type="Gene3D" id="3.20.20.80">
    <property type="entry name" value="Glycosidases"/>
    <property type="match status" value="1"/>
</dbReference>
<dbReference type="GO" id="GO:0045493">
    <property type="term" value="P:xylan catabolic process"/>
    <property type="evidence" value="ECO:0007669"/>
    <property type="project" value="InterPro"/>
</dbReference>
<dbReference type="RefSeq" id="WP_129201692.1">
    <property type="nucleotide sequence ID" value="NZ_CP035495.1"/>
</dbReference>
<dbReference type="Pfam" id="PF07488">
    <property type="entry name" value="Glyco_hydro_67M"/>
    <property type="match status" value="1"/>
</dbReference>
<dbReference type="InterPro" id="IPR011100">
    <property type="entry name" value="Glyco_hydro_67_cat"/>
</dbReference>
<sequence>MEHIAVTRTPHLPSLPVDPSVHPAWLPQAAFAPLGSRRVAVAVDDSPVARTVLAEVTAAVAAHGGESVAPGAADVELALRPDAAADPEAFTLTRAAGVVAVTAADARGLLYGLYHLVRLGEEAFTGADGTWTIAPHTPLRMLDHWDNIAVHPVMGQVERGYAGGSIFYDDGAVRADLTRVAQYARLLAASGINRVAINNVNVGPLETRLLDDLLPDVARIAGVFRPYGITTHVSVSWAAPVRLGGLTTSDPFAPEVQEWWARAADRVWAAVPDFGGFVIKADSEGQPGPFAYGRTHADGANMLAAAVAPHGGLIHWRAFVYNHQQDWRDRRTDRAKAAYEHFAPYDGTFADNVIVQIKHGPLDFQVREAMSPAIAAMPGTRVAPEFQVTTEYLGHQKHAVYLGRMWSQLLGFPYWGTGGRTLADVAAGRHPDGDGTRVGGLAAVSNVGDDVFWTGHPLAQANLYAWGRLTWDPSADPVAILDEWIGLTFPDAPAVVRETLHAVLDESWETYEQYTAPLGVCFMVQPGSHYGPSPDGYEYSPWGTYHFADRDGIGVDRTRATGTGFTGQYPAPWCDVYESLETCPDELLLFFHHVPYTHVLHSGKTVVQHVYDTHFEGLERVLESVRRWTETLDAFPADLADRVTERFAEQVRSTTDWRDVINTYFLRHSGVPDAHARQIF</sequence>
<dbReference type="SUPFAM" id="SSF55545">
    <property type="entry name" value="beta-N-acetylhexosaminidase-like domain"/>
    <property type="match status" value="1"/>
</dbReference>
<dbReference type="AlphaFoldDB" id="A0A4V0YDV1"/>
<name>A0A4V0YDV1_9MICO</name>
<organism evidence="4 5">
    <name type="scientific">Xylanimonas allomyrinae</name>
    <dbReference type="NCBI Taxonomy" id="2509459"/>
    <lineage>
        <taxon>Bacteria</taxon>
        <taxon>Bacillati</taxon>
        <taxon>Actinomycetota</taxon>
        <taxon>Actinomycetes</taxon>
        <taxon>Micrococcales</taxon>
        <taxon>Promicromonosporaceae</taxon>
        <taxon>Xylanimonas</taxon>
    </lineage>
</organism>
<dbReference type="GO" id="GO:0005576">
    <property type="term" value="C:extracellular region"/>
    <property type="evidence" value="ECO:0007669"/>
    <property type="project" value="InterPro"/>
</dbReference>
<evidence type="ECO:0000256" key="1">
    <source>
        <dbReference type="ARBA" id="ARBA00022801"/>
    </source>
</evidence>
<dbReference type="GO" id="GO:0033939">
    <property type="term" value="F:xylan alpha-1,2-glucuronosidase activity"/>
    <property type="evidence" value="ECO:0007669"/>
    <property type="project" value="TreeGrafter"/>
</dbReference>
<keyword evidence="5" id="KW-1185">Reference proteome</keyword>
<dbReference type="InterPro" id="IPR011099">
    <property type="entry name" value="Glyco_hydro_67_C"/>
</dbReference>
<keyword evidence="1" id="KW-0378">Hydrolase</keyword>
<dbReference type="PANTHER" id="PTHR39207:SF1">
    <property type="entry name" value="ALPHA-GLUCURONIDASE A"/>
    <property type="match status" value="1"/>
</dbReference>
<evidence type="ECO:0000313" key="4">
    <source>
        <dbReference type="EMBL" id="QAY61991.1"/>
    </source>
</evidence>
<feature type="domain" description="Glycosyl hydrolase family 67 C-terminal" evidence="2">
    <location>
        <begin position="454"/>
        <end position="677"/>
    </location>
</feature>
<feature type="domain" description="Glycosyl hydrolase family 67 catalytic" evidence="3">
    <location>
        <begin position="133"/>
        <end position="453"/>
    </location>
</feature>
<evidence type="ECO:0000259" key="2">
    <source>
        <dbReference type="Pfam" id="PF07477"/>
    </source>
</evidence>
<dbReference type="Pfam" id="PF07477">
    <property type="entry name" value="Glyco_hydro_67C"/>
    <property type="match status" value="1"/>
</dbReference>
<dbReference type="PANTHER" id="PTHR39207">
    <property type="entry name" value="ALPHA-GLUCURONIDASE A"/>
    <property type="match status" value="1"/>
</dbReference>
<dbReference type="OrthoDB" id="339499at2"/>
<dbReference type="GO" id="GO:0046559">
    <property type="term" value="F:alpha-glucuronidase activity"/>
    <property type="evidence" value="ECO:0007669"/>
    <property type="project" value="InterPro"/>
</dbReference>
<gene>
    <name evidence="4" type="ORF">ET495_00280</name>
</gene>
<dbReference type="InterPro" id="IPR017853">
    <property type="entry name" value="GH"/>
</dbReference>
<dbReference type="KEGG" id="xyl:ET495_00280"/>
<dbReference type="Gene3D" id="3.90.1330.10">
    <property type="entry name" value="Alpha-glucuronidase, C-terminal domain"/>
    <property type="match status" value="1"/>
</dbReference>
<evidence type="ECO:0000259" key="3">
    <source>
        <dbReference type="Pfam" id="PF07488"/>
    </source>
</evidence>
<protein>
    <submittedName>
        <fullName evidence="4">Alpha-glucuronidase</fullName>
    </submittedName>
</protein>
<reference evidence="4 5" key="1">
    <citation type="submission" date="2019-01" db="EMBL/GenBank/DDBJ databases">
        <title>Genome sequencing of strain 2JSPR-7.</title>
        <authorList>
            <person name="Heo J."/>
            <person name="Kim S.-J."/>
            <person name="Kim J.-S."/>
            <person name="Hong S.-B."/>
            <person name="Kwon S.-W."/>
        </authorList>
    </citation>
    <scope>NUCLEOTIDE SEQUENCE [LARGE SCALE GENOMIC DNA]</scope>
    <source>
        <strain evidence="4 5">2JSPR-7</strain>
    </source>
</reference>
<dbReference type="SUPFAM" id="SSF51445">
    <property type="entry name" value="(Trans)glycosidases"/>
    <property type="match status" value="1"/>
</dbReference>
<dbReference type="InterPro" id="IPR029018">
    <property type="entry name" value="Hex-like_dom2"/>
</dbReference>
<proteinExistence type="predicted"/>
<dbReference type="EMBL" id="CP035495">
    <property type="protein sequence ID" value="QAY61991.1"/>
    <property type="molecule type" value="Genomic_DNA"/>
</dbReference>
<dbReference type="Proteomes" id="UP000291758">
    <property type="component" value="Chromosome"/>
</dbReference>
<dbReference type="Gene3D" id="3.30.379.10">
    <property type="entry name" value="Chitobiase/beta-hexosaminidase domain 2-like"/>
    <property type="match status" value="1"/>
</dbReference>
<evidence type="ECO:0000313" key="5">
    <source>
        <dbReference type="Proteomes" id="UP000291758"/>
    </source>
</evidence>